<dbReference type="EMBL" id="JBHLVZ010000069">
    <property type="protein sequence ID" value="MFC0387710.1"/>
    <property type="molecule type" value="Genomic_DNA"/>
</dbReference>
<organism evidence="3 4">
    <name type="scientific">Muricoccus vinaceus</name>
    <dbReference type="NCBI Taxonomy" id="424704"/>
    <lineage>
        <taxon>Bacteria</taxon>
        <taxon>Pseudomonadati</taxon>
        <taxon>Pseudomonadota</taxon>
        <taxon>Alphaproteobacteria</taxon>
        <taxon>Acetobacterales</taxon>
        <taxon>Roseomonadaceae</taxon>
        <taxon>Muricoccus</taxon>
    </lineage>
</organism>
<dbReference type="RefSeq" id="WP_377053424.1">
    <property type="nucleotide sequence ID" value="NZ_JBHLVZ010000069.1"/>
</dbReference>
<comment type="caution">
    <text evidence="3">The sequence shown here is derived from an EMBL/GenBank/DDBJ whole genome shotgun (WGS) entry which is preliminary data.</text>
</comment>
<feature type="domain" description="PepSY" evidence="2">
    <location>
        <begin position="51"/>
        <end position="103"/>
    </location>
</feature>
<evidence type="ECO:0000259" key="2">
    <source>
        <dbReference type="Pfam" id="PF03413"/>
    </source>
</evidence>
<accession>A0ABV6IVR2</accession>
<dbReference type="Gene3D" id="3.10.450.40">
    <property type="match status" value="2"/>
</dbReference>
<dbReference type="Pfam" id="PF03413">
    <property type="entry name" value="PepSY"/>
    <property type="match status" value="2"/>
</dbReference>
<protein>
    <submittedName>
        <fullName evidence="3">PepSY domain-containing protein</fullName>
    </submittedName>
</protein>
<evidence type="ECO:0000256" key="1">
    <source>
        <dbReference type="SAM" id="SignalP"/>
    </source>
</evidence>
<feature type="signal peptide" evidence="1">
    <location>
        <begin position="1"/>
        <end position="26"/>
    </location>
</feature>
<keyword evidence="4" id="KW-1185">Reference proteome</keyword>
<feature type="chain" id="PRO_5045574875" evidence="1">
    <location>
        <begin position="27"/>
        <end position="204"/>
    </location>
</feature>
<gene>
    <name evidence="3" type="ORF">ACFFIC_19505</name>
</gene>
<sequence length="204" mass="21025">MIRNRILSAALAGTLAAFTVGGAALAAPEGQRQRGSTEHQTEAAAVLGARIAPADAVTAAERIASGRAVKLSMEHENGARLYEVRVASGDQMVTVIIDPSTGAGRAIENQGFLSRLLDRADKDELQAMLQASTTLGQAIAAAEHAAGSGRAVEASWEDDGQAHGYEVEVAREGGSVTKLFVDAASGQARVVGQPALNGNRGQVR</sequence>
<reference evidence="3 4" key="1">
    <citation type="submission" date="2024-09" db="EMBL/GenBank/DDBJ databases">
        <authorList>
            <person name="Sun Q."/>
            <person name="Mori K."/>
        </authorList>
    </citation>
    <scope>NUCLEOTIDE SEQUENCE [LARGE SCALE GENOMIC DNA]</scope>
    <source>
        <strain evidence="3 4">CCM 7468</strain>
    </source>
</reference>
<dbReference type="Proteomes" id="UP001589789">
    <property type="component" value="Unassembled WGS sequence"/>
</dbReference>
<feature type="domain" description="PepSY" evidence="2">
    <location>
        <begin position="135"/>
        <end position="187"/>
    </location>
</feature>
<proteinExistence type="predicted"/>
<name>A0ABV6IVR2_9PROT</name>
<keyword evidence="1" id="KW-0732">Signal</keyword>
<evidence type="ECO:0000313" key="4">
    <source>
        <dbReference type="Proteomes" id="UP001589789"/>
    </source>
</evidence>
<evidence type="ECO:0000313" key="3">
    <source>
        <dbReference type="EMBL" id="MFC0387710.1"/>
    </source>
</evidence>
<dbReference type="InterPro" id="IPR025711">
    <property type="entry name" value="PepSY"/>
</dbReference>